<evidence type="ECO:0000313" key="7">
    <source>
        <dbReference type="EMBL" id="SDD63549.1"/>
    </source>
</evidence>
<dbReference type="SMART" id="SM00065">
    <property type="entry name" value="GAF"/>
    <property type="match status" value="2"/>
</dbReference>
<dbReference type="InterPro" id="IPR036890">
    <property type="entry name" value="HATPase_C_sf"/>
</dbReference>
<dbReference type="Pfam" id="PF02518">
    <property type="entry name" value="HATPase_c"/>
    <property type="match status" value="1"/>
</dbReference>
<dbReference type="Pfam" id="PF07730">
    <property type="entry name" value="HisKA_3"/>
    <property type="match status" value="1"/>
</dbReference>
<proteinExistence type="predicted"/>
<dbReference type="GO" id="GO:0016020">
    <property type="term" value="C:membrane"/>
    <property type="evidence" value="ECO:0007669"/>
    <property type="project" value="InterPro"/>
</dbReference>
<dbReference type="GO" id="GO:0000155">
    <property type="term" value="F:phosphorelay sensor kinase activity"/>
    <property type="evidence" value="ECO:0007669"/>
    <property type="project" value="InterPro"/>
</dbReference>
<accession>A0A1G6WCM8</accession>
<feature type="domain" description="Histidine kinase/HSP90-like ATPase" evidence="6">
    <location>
        <begin position="471"/>
        <end position="561"/>
    </location>
</feature>
<keyword evidence="1" id="KW-0808">Transferase</keyword>
<dbReference type="Gene3D" id="3.30.450.40">
    <property type="match status" value="2"/>
</dbReference>
<gene>
    <name evidence="7" type="ORF">SAMN04489747_1406</name>
</gene>
<evidence type="ECO:0000259" key="5">
    <source>
        <dbReference type="SMART" id="SM00065"/>
    </source>
</evidence>
<feature type="compositionally biased region" description="Low complexity" evidence="4">
    <location>
        <begin position="9"/>
        <end position="22"/>
    </location>
</feature>
<feature type="domain" description="GAF" evidence="5">
    <location>
        <begin position="46"/>
        <end position="193"/>
    </location>
</feature>
<dbReference type="Gene3D" id="1.20.5.1930">
    <property type="match status" value="1"/>
</dbReference>
<dbReference type="Gene3D" id="3.30.565.10">
    <property type="entry name" value="Histidine kinase-like ATPase, C-terminal domain"/>
    <property type="match status" value="1"/>
</dbReference>
<sequence length="563" mass="60672">MRAYPRGMASAAGPSTAPTAAPVDGIAPDRLAQLLEAQRALVEDLSLTDVLVRVVRVARQVSGARYAALGVIDEHGRLEQFVHDGMDEATVAAIGPLPRGRGLLGALVDHPQVIRLGRLSEDHRSAGFPPGHPPMSTFLGVPVRHHDEVLGNLYLTERRGGGPFTLADEQVVEALAITAGSAVANARVYQQAVQRQSWMRASAEISREIVAMGDEGEVLQQVADVVRHLAEADVVSVVRPSPPDHLCVQVASGLRQDELLGHRYPRAGSLAQQAMDTGQGLVVHRIGPEASDQEPWVHLTAVLPVVTAMVFPLRSEHQAQGAIVVGRLEGRPAFSRDSLQMAETFANQAALALEVAAARQSRERLHVLDERDRIARDLHDHVIQRVFAAGLTLQSLAAQETDPVLRPRLGELVEQMDDIIGQIRDTIFDLHEPEDRTSIRERLTAAAAEASQGAALRLSTGFKGPLAAADEHLGDLTAVVREGISNTVKHASASRVALEVSADERSLQVKIVDDGVGWEQAGPHSGLENLRWRAERLGGQLVLRDNPDGGATLVWRIPLQEAS</sequence>
<evidence type="ECO:0000256" key="4">
    <source>
        <dbReference type="SAM" id="MobiDB-lite"/>
    </source>
</evidence>
<keyword evidence="2" id="KW-0418">Kinase</keyword>
<dbReference type="SMART" id="SM00387">
    <property type="entry name" value="HATPase_c"/>
    <property type="match status" value="1"/>
</dbReference>
<evidence type="ECO:0000256" key="3">
    <source>
        <dbReference type="ARBA" id="ARBA00023012"/>
    </source>
</evidence>
<keyword evidence="3" id="KW-0902">Two-component regulatory system</keyword>
<dbReference type="CDD" id="cd16917">
    <property type="entry name" value="HATPase_UhpB-NarQ-NarX-like"/>
    <property type="match status" value="1"/>
</dbReference>
<dbReference type="SUPFAM" id="SSF55874">
    <property type="entry name" value="ATPase domain of HSP90 chaperone/DNA topoisomerase II/histidine kinase"/>
    <property type="match status" value="1"/>
</dbReference>
<dbReference type="Pfam" id="PF01590">
    <property type="entry name" value="GAF"/>
    <property type="match status" value="1"/>
</dbReference>
<keyword evidence="8" id="KW-1185">Reference proteome</keyword>
<evidence type="ECO:0000256" key="1">
    <source>
        <dbReference type="ARBA" id="ARBA00022679"/>
    </source>
</evidence>
<dbReference type="InterPro" id="IPR003018">
    <property type="entry name" value="GAF"/>
</dbReference>
<feature type="region of interest" description="Disordered" evidence="4">
    <location>
        <begin position="1"/>
        <end position="22"/>
    </location>
</feature>
<evidence type="ECO:0000313" key="8">
    <source>
        <dbReference type="Proteomes" id="UP000198546"/>
    </source>
</evidence>
<dbReference type="EMBL" id="LT629688">
    <property type="protein sequence ID" value="SDD63549.1"/>
    <property type="molecule type" value="Genomic_DNA"/>
</dbReference>
<evidence type="ECO:0000259" key="6">
    <source>
        <dbReference type="SMART" id="SM00387"/>
    </source>
</evidence>
<protein>
    <submittedName>
        <fullName evidence="7">GAF domain-containing protein</fullName>
    </submittedName>
</protein>
<dbReference type="InterPro" id="IPR011712">
    <property type="entry name" value="Sig_transdc_His_kin_sub3_dim/P"/>
</dbReference>
<dbReference type="InterPro" id="IPR029016">
    <property type="entry name" value="GAF-like_dom_sf"/>
</dbReference>
<evidence type="ECO:0000256" key="2">
    <source>
        <dbReference type="ARBA" id="ARBA00022777"/>
    </source>
</evidence>
<dbReference type="SUPFAM" id="SSF55781">
    <property type="entry name" value="GAF domain-like"/>
    <property type="match status" value="2"/>
</dbReference>
<dbReference type="GO" id="GO:0046983">
    <property type="term" value="F:protein dimerization activity"/>
    <property type="evidence" value="ECO:0007669"/>
    <property type="project" value="InterPro"/>
</dbReference>
<dbReference type="InterPro" id="IPR050482">
    <property type="entry name" value="Sensor_HK_TwoCompSys"/>
</dbReference>
<dbReference type="PANTHER" id="PTHR24421">
    <property type="entry name" value="NITRATE/NITRITE SENSOR PROTEIN NARX-RELATED"/>
    <property type="match status" value="1"/>
</dbReference>
<name>A0A1G6WCM8_9ACTN</name>
<dbReference type="STRING" id="675864.SAMN04489747_1406"/>
<dbReference type="InterPro" id="IPR003594">
    <property type="entry name" value="HATPase_dom"/>
</dbReference>
<dbReference type="Proteomes" id="UP000198546">
    <property type="component" value="Chromosome i"/>
</dbReference>
<dbReference type="Pfam" id="PF13185">
    <property type="entry name" value="GAF_2"/>
    <property type="match status" value="1"/>
</dbReference>
<dbReference type="PANTHER" id="PTHR24421:SF61">
    <property type="entry name" value="OXYGEN SENSOR HISTIDINE KINASE NREB"/>
    <property type="match status" value="1"/>
</dbReference>
<dbReference type="AlphaFoldDB" id="A0A1G6WCM8"/>
<organism evidence="7 8">
    <name type="scientific">Auraticoccus monumenti</name>
    <dbReference type="NCBI Taxonomy" id="675864"/>
    <lineage>
        <taxon>Bacteria</taxon>
        <taxon>Bacillati</taxon>
        <taxon>Actinomycetota</taxon>
        <taxon>Actinomycetes</taxon>
        <taxon>Propionibacteriales</taxon>
        <taxon>Propionibacteriaceae</taxon>
        <taxon>Auraticoccus</taxon>
    </lineage>
</organism>
<reference evidence="7 8" key="1">
    <citation type="submission" date="2016-10" db="EMBL/GenBank/DDBJ databases">
        <authorList>
            <person name="de Groot N.N."/>
        </authorList>
    </citation>
    <scope>NUCLEOTIDE SEQUENCE [LARGE SCALE GENOMIC DNA]</scope>
    <source>
        <strain evidence="7 8">MON 2.2</strain>
    </source>
</reference>
<feature type="domain" description="GAF" evidence="5">
    <location>
        <begin position="214"/>
        <end position="363"/>
    </location>
</feature>